<evidence type="ECO:0000313" key="4">
    <source>
        <dbReference type="Proteomes" id="UP000824120"/>
    </source>
</evidence>
<gene>
    <name evidence="3" type="ORF">H5410_053749</name>
</gene>
<comment type="caution">
    <text evidence="3">The sequence shown here is derived from an EMBL/GenBank/DDBJ whole genome shotgun (WGS) entry which is preliminary data.</text>
</comment>
<protein>
    <submittedName>
        <fullName evidence="3">Uncharacterized protein</fullName>
    </submittedName>
</protein>
<evidence type="ECO:0000313" key="3">
    <source>
        <dbReference type="EMBL" id="KAG5583122.1"/>
    </source>
</evidence>
<evidence type="ECO:0000256" key="1">
    <source>
        <dbReference type="ARBA" id="ARBA00034773"/>
    </source>
</evidence>
<dbReference type="AlphaFoldDB" id="A0A9J5X5E9"/>
<dbReference type="PANTHER" id="PTHR33083:SF113">
    <property type="entry name" value="OJ000126_13.10 PROTEIN"/>
    <property type="match status" value="1"/>
</dbReference>
<keyword evidence="4" id="KW-1185">Reference proteome</keyword>
<dbReference type="EMBL" id="JACXVP010000010">
    <property type="protein sequence ID" value="KAG5583122.1"/>
    <property type="molecule type" value="Genomic_DNA"/>
</dbReference>
<sequence length="288" mass="31758">MDQNGVVSFRHRQSPSSDRFLGVFSPPLSDAAVVGGTDEPVADVDELNEDDVFWTGRVLTESQLRSTSPSRNSFRQPEKFGILAALVEDQQKTNLPVVRRKPSIASSPSSTDSISQSPISSSPSTVIPFSRAFPSIPKPPSGNNNFSHSKSMPARNFQHSAPVNVPMMAKKAPKHGDLAEVEIDDDDADDEMLPPHEMVARGSMRSPRTTFSVLEGVGRTLKGRDLRQVRNAVWRQTGIIFECIMYLDCDTKHFTLALSLDALAIEAVEEHQSLTVIIDIFKSWFGLH</sequence>
<dbReference type="Proteomes" id="UP000824120">
    <property type="component" value="Chromosome 10"/>
</dbReference>
<comment type="similarity">
    <text evidence="1">Belongs to the senescence regulator S40 family.</text>
</comment>
<feature type="region of interest" description="Disordered" evidence="2">
    <location>
        <begin position="97"/>
        <end position="148"/>
    </location>
</feature>
<dbReference type="Pfam" id="PF04520">
    <property type="entry name" value="Senescence_reg"/>
    <property type="match status" value="1"/>
</dbReference>
<feature type="compositionally biased region" description="Low complexity" evidence="2">
    <location>
        <begin position="103"/>
        <end position="130"/>
    </location>
</feature>
<name>A0A9J5X5E9_SOLCO</name>
<proteinExistence type="inferred from homology"/>
<dbReference type="OrthoDB" id="684536at2759"/>
<reference evidence="3 4" key="1">
    <citation type="submission" date="2020-09" db="EMBL/GenBank/DDBJ databases">
        <title>De no assembly of potato wild relative species, Solanum commersonii.</title>
        <authorList>
            <person name="Cho K."/>
        </authorList>
    </citation>
    <scope>NUCLEOTIDE SEQUENCE [LARGE SCALE GENOMIC DNA]</scope>
    <source>
        <strain evidence="3">LZ3.2</strain>
        <tissue evidence="3">Leaf</tissue>
    </source>
</reference>
<organism evidence="3 4">
    <name type="scientific">Solanum commersonii</name>
    <name type="common">Commerson's wild potato</name>
    <name type="synonym">Commerson's nightshade</name>
    <dbReference type="NCBI Taxonomy" id="4109"/>
    <lineage>
        <taxon>Eukaryota</taxon>
        <taxon>Viridiplantae</taxon>
        <taxon>Streptophyta</taxon>
        <taxon>Embryophyta</taxon>
        <taxon>Tracheophyta</taxon>
        <taxon>Spermatophyta</taxon>
        <taxon>Magnoliopsida</taxon>
        <taxon>eudicotyledons</taxon>
        <taxon>Gunneridae</taxon>
        <taxon>Pentapetalae</taxon>
        <taxon>asterids</taxon>
        <taxon>lamiids</taxon>
        <taxon>Solanales</taxon>
        <taxon>Solanaceae</taxon>
        <taxon>Solanoideae</taxon>
        <taxon>Solaneae</taxon>
        <taxon>Solanum</taxon>
    </lineage>
</organism>
<accession>A0A9J5X5E9</accession>
<dbReference type="InterPro" id="IPR007608">
    <property type="entry name" value="Senescence_reg_S40"/>
</dbReference>
<evidence type="ECO:0000256" key="2">
    <source>
        <dbReference type="SAM" id="MobiDB-lite"/>
    </source>
</evidence>
<dbReference type="GO" id="GO:0010150">
    <property type="term" value="P:leaf senescence"/>
    <property type="evidence" value="ECO:0007669"/>
    <property type="project" value="UniProtKB-ARBA"/>
</dbReference>
<dbReference type="PANTHER" id="PTHR33083">
    <property type="entry name" value="EXPRESSED PROTEIN"/>
    <property type="match status" value="1"/>
</dbReference>